<evidence type="ECO:0000259" key="1">
    <source>
        <dbReference type="Pfam" id="PF18082"/>
    </source>
</evidence>
<feature type="domain" description="N-acyltransferase N-terminal" evidence="1">
    <location>
        <begin position="1"/>
        <end position="117"/>
    </location>
</feature>
<feature type="domain" description="GNAT-like C-terminal" evidence="2">
    <location>
        <begin position="120"/>
        <end position="265"/>
    </location>
</feature>
<proteinExistence type="predicted"/>
<dbReference type="InterPro" id="IPR041273">
    <property type="entry name" value="NAT_N"/>
</dbReference>
<comment type="caution">
    <text evidence="3">The sequence shown here is derived from an EMBL/GenBank/DDBJ whole genome shotgun (WGS) entry which is preliminary data.</text>
</comment>
<dbReference type="RefSeq" id="WP_118145405.1">
    <property type="nucleotide sequence ID" value="NZ_QRWH01000006.1"/>
</dbReference>
<accession>A0A412MD56</accession>
<dbReference type="AlphaFoldDB" id="A0A412MD56"/>
<evidence type="ECO:0000259" key="2">
    <source>
        <dbReference type="Pfam" id="PF18164"/>
    </source>
</evidence>
<evidence type="ECO:0000313" key="3">
    <source>
        <dbReference type="EMBL" id="RGT09021.1"/>
    </source>
</evidence>
<dbReference type="Gene3D" id="3.40.630.120">
    <property type="match status" value="1"/>
</dbReference>
<reference evidence="3 4" key="1">
    <citation type="submission" date="2018-08" db="EMBL/GenBank/DDBJ databases">
        <title>A genome reference for cultivated species of the human gut microbiota.</title>
        <authorList>
            <person name="Zou Y."/>
            <person name="Xue W."/>
            <person name="Luo G."/>
        </authorList>
    </citation>
    <scope>NUCLEOTIDE SEQUENCE [LARGE SCALE GENOMIC DNA]</scope>
    <source>
        <strain evidence="3 4">AF19-4AC</strain>
    </source>
</reference>
<dbReference type="InterPro" id="IPR041644">
    <property type="entry name" value="GNAT_C"/>
</dbReference>
<dbReference type="EMBL" id="QRWH01000006">
    <property type="protein sequence ID" value="RGT09021.1"/>
    <property type="molecule type" value="Genomic_DNA"/>
</dbReference>
<dbReference type="Pfam" id="PF18082">
    <property type="entry name" value="NAT_N"/>
    <property type="match status" value="1"/>
</dbReference>
<protein>
    <recommendedName>
        <fullName evidence="5">GNAT-like C-terminal domain-containing protein</fullName>
    </recommendedName>
</protein>
<dbReference type="Pfam" id="PF18164">
    <property type="entry name" value="GNAT_C"/>
    <property type="match status" value="1"/>
</dbReference>
<organism evidence="3 4">
    <name type="scientific">Dorea formicigenerans</name>
    <dbReference type="NCBI Taxonomy" id="39486"/>
    <lineage>
        <taxon>Bacteria</taxon>
        <taxon>Bacillati</taxon>
        <taxon>Bacillota</taxon>
        <taxon>Clostridia</taxon>
        <taxon>Lachnospirales</taxon>
        <taxon>Lachnospiraceae</taxon>
        <taxon>Dorea</taxon>
    </lineage>
</organism>
<evidence type="ECO:0000313" key="4">
    <source>
        <dbReference type="Proteomes" id="UP000283630"/>
    </source>
</evidence>
<dbReference type="Proteomes" id="UP000283630">
    <property type="component" value="Unassembled WGS sequence"/>
</dbReference>
<sequence>MTIQEIMKRIKLSEEAQCVVQEQKMTEEDYERWKVLFQTDLKMFLEEWKNQNEYKEKALYFYLRLSCETYTCYREQKISDKVFDDTFYDITIWCEECYRKYGVYGLKELWWLAQSMNMKLFRLGRLQFEPIVIEEDMVGENEVIPKGTRALNVHIPAGESLDLKVCLDSFRNAEAFFGEKGQIYVCDSWLLSPELKKLLSEKSNIIRFQNLFEITKVYYAFPQAEQRVFGEILEDKSQYPEDTLLQRNLKKYLMDGKNPGIGAGFVKNIYQYI</sequence>
<evidence type="ECO:0008006" key="5">
    <source>
        <dbReference type="Google" id="ProtNLM"/>
    </source>
</evidence>
<gene>
    <name evidence="3" type="ORF">DWX53_08370</name>
</gene>
<name>A0A412MD56_9FIRM</name>